<reference evidence="1" key="2">
    <citation type="journal article" date="2022" name="Microbiol. Resour. Announc.">
        <title>Metagenome Sequencing to Explore Phylogenomics of Terrestrial Cyanobacteria.</title>
        <authorList>
            <person name="Ward R.D."/>
            <person name="Stajich J.E."/>
            <person name="Johansen J.R."/>
            <person name="Huntemann M."/>
            <person name="Clum A."/>
            <person name="Foster B."/>
            <person name="Foster B."/>
            <person name="Roux S."/>
            <person name="Palaniappan K."/>
            <person name="Varghese N."/>
            <person name="Mukherjee S."/>
            <person name="Reddy T.B.K."/>
            <person name="Daum C."/>
            <person name="Copeland A."/>
            <person name="Chen I.A."/>
            <person name="Ivanova N.N."/>
            <person name="Kyrpides N.C."/>
            <person name="Shapiro N."/>
            <person name="Eloe-Fadrosh E.A."/>
            <person name="Pietrasiak N."/>
        </authorList>
    </citation>
    <scope>NUCLEOTIDE SEQUENCE</scope>
    <source>
        <strain evidence="1">CPER-KK1</strain>
    </source>
</reference>
<protein>
    <submittedName>
        <fullName evidence="1">DUF2442 domain-containing protein</fullName>
    </submittedName>
</protein>
<dbReference type="InterPro" id="IPR018841">
    <property type="entry name" value="DUF2442"/>
</dbReference>
<dbReference type="AlphaFoldDB" id="A0A951PIT0"/>
<organism evidence="1 2">
    <name type="scientific">Symplocastrum torsivum CPER-KK1</name>
    <dbReference type="NCBI Taxonomy" id="450513"/>
    <lineage>
        <taxon>Bacteria</taxon>
        <taxon>Bacillati</taxon>
        <taxon>Cyanobacteriota</taxon>
        <taxon>Cyanophyceae</taxon>
        <taxon>Oscillatoriophycideae</taxon>
        <taxon>Oscillatoriales</taxon>
        <taxon>Microcoleaceae</taxon>
        <taxon>Symplocastrum</taxon>
    </lineage>
</organism>
<sequence length="117" mass="12329">MANPDLDKVTLKAAIAKAREAAAIANAVEPRAESAYYDQSSDRIVINLKSGATFSFPPDLAQGLAGASSEDLAEVEVTPSGDGLHWEKLDADFSVPALLAGVFGTDAWMAQFKMRAS</sequence>
<evidence type="ECO:0000313" key="2">
    <source>
        <dbReference type="Proteomes" id="UP000753908"/>
    </source>
</evidence>
<proteinExistence type="predicted"/>
<dbReference type="Pfam" id="PF10387">
    <property type="entry name" value="DUF2442"/>
    <property type="match status" value="1"/>
</dbReference>
<reference evidence="1" key="1">
    <citation type="submission" date="2021-05" db="EMBL/GenBank/DDBJ databases">
        <authorList>
            <person name="Pietrasiak N."/>
            <person name="Ward R."/>
            <person name="Stajich J.E."/>
            <person name="Kurbessoian T."/>
        </authorList>
    </citation>
    <scope>NUCLEOTIDE SEQUENCE</scope>
    <source>
        <strain evidence="1">CPER-KK1</strain>
    </source>
</reference>
<comment type="caution">
    <text evidence="1">The sequence shown here is derived from an EMBL/GenBank/DDBJ whole genome shotgun (WGS) entry which is preliminary data.</text>
</comment>
<gene>
    <name evidence="1" type="ORF">KME25_09240</name>
</gene>
<accession>A0A951PIT0</accession>
<name>A0A951PIT0_9CYAN</name>
<dbReference type="Gene3D" id="3.30.2020.40">
    <property type="entry name" value="Uncharacterised protein PF10387, DUF2442"/>
    <property type="match status" value="1"/>
</dbReference>
<dbReference type="Proteomes" id="UP000753908">
    <property type="component" value="Unassembled WGS sequence"/>
</dbReference>
<evidence type="ECO:0000313" key="1">
    <source>
        <dbReference type="EMBL" id="MBW4544615.1"/>
    </source>
</evidence>
<dbReference type="EMBL" id="JAHHIF010000009">
    <property type="protein sequence ID" value="MBW4544615.1"/>
    <property type="molecule type" value="Genomic_DNA"/>
</dbReference>